<protein>
    <submittedName>
        <fullName evidence="1">Outer membrane insertion signal domain protein</fullName>
    </submittedName>
</protein>
<dbReference type="Proteomes" id="UP000003204">
    <property type="component" value="Unassembled WGS sequence"/>
</dbReference>
<sequence>MFIININKVGDIKVFKKVLVVALMGVSSFTFAGNWQVKFGGSVIAPSEDTTTALGVVKADHEYAFTPSVEYFFGQTPFSAELLLATPVNHDVLLDGQKVARIKQLPPTITAKYHFKNSTRFTPYIGIGATAFIPWDEQGVADKVKEDFGVAGQVGFNFQPADAKNWGVFVDVRYADISPEVTLTNGAKFDLDINPFVYTLGYSYKF</sequence>
<proteinExistence type="predicted"/>
<dbReference type="InterPro" id="IPR005618">
    <property type="entry name" value="OMPW"/>
</dbReference>
<dbReference type="Pfam" id="PF03922">
    <property type="entry name" value="OmpW"/>
    <property type="match status" value="1"/>
</dbReference>
<evidence type="ECO:0000313" key="2">
    <source>
        <dbReference type="Proteomes" id="UP000003204"/>
    </source>
</evidence>
<dbReference type="PANTHER" id="PTHR36920">
    <property type="match status" value="1"/>
</dbReference>
<evidence type="ECO:0000313" key="1">
    <source>
        <dbReference type="EMBL" id="EGJ69418.1"/>
    </source>
</evidence>
<dbReference type="InterPro" id="IPR011250">
    <property type="entry name" value="OMP/PagP_B-barrel"/>
</dbReference>
<dbReference type="Gene3D" id="2.40.160.20">
    <property type="match status" value="1"/>
</dbReference>
<dbReference type="SUPFAM" id="SSF56925">
    <property type="entry name" value="OMPA-like"/>
    <property type="match status" value="1"/>
</dbReference>
<gene>
    <name evidence="1" type="ORF">HMPREF0022_00593</name>
</gene>
<reference evidence="1 2" key="1">
    <citation type="submission" date="2011-04" db="EMBL/GenBank/DDBJ databases">
        <authorList>
            <person name="Weinstock G."/>
            <person name="Sodergren E."/>
            <person name="Clifton S."/>
            <person name="Fulton L."/>
            <person name="Fulton B."/>
            <person name="Courtney L."/>
            <person name="Fronick C."/>
            <person name="Harrison M."/>
            <person name="Strong C."/>
            <person name="Farmer C."/>
            <person name="Delahaunty K."/>
            <person name="Markovic C."/>
            <person name="Hall O."/>
            <person name="Minx P."/>
            <person name="Tomlinson C."/>
            <person name="Mitreva M."/>
            <person name="Hou S."/>
            <person name="Chen J."/>
            <person name="Wollam A."/>
            <person name="Pepin K.H."/>
            <person name="Johnson M."/>
            <person name="Bhonagiri V."/>
            <person name="Zhang X."/>
            <person name="Suruliraj S."/>
            <person name="Warren W."/>
            <person name="Chinwalla A."/>
            <person name="Mardis E.R."/>
            <person name="Wilson R.K."/>
        </authorList>
    </citation>
    <scope>NUCLEOTIDE SEQUENCE [LARGE SCALE GENOMIC DNA]</scope>
    <source>
        <strain evidence="1 2">6014059</strain>
    </source>
</reference>
<comment type="caution">
    <text evidence="1">The sequence shown here is derived from an EMBL/GenBank/DDBJ whole genome shotgun (WGS) entry which is preliminary data.</text>
</comment>
<dbReference type="GO" id="GO:0055085">
    <property type="term" value="P:transmembrane transport"/>
    <property type="evidence" value="ECO:0007669"/>
    <property type="project" value="TreeGrafter"/>
</dbReference>
<organism evidence="1 2">
    <name type="scientific">Acinetobacter baumannii 6014059</name>
    <dbReference type="NCBI Taxonomy" id="525242"/>
    <lineage>
        <taxon>Bacteria</taxon>
        <taxon>Pseudomonadati</taxon>
        <taxon>Pseudomonadota</taxon>
        <taxon>Gammaproteobacteria</taxon>
        <taxon>Moraxellales</taxon>
        <taxon>Moraxellaceae</taxon>
        <taxon>Acinetobacter</taxon>
        <taxon>Acinetobacter calcoaceticus/baumannii complex</taxon>
    </lineage>
</organism>
<accession>A0A828SX37</accession>
<name>A0A828SX37_ACIBA</name>
<dbReference type="GO" id="GO:0019867">
    <property type="term" value="C:outer membrane"/>
    <property type="evidence" value="ECO:0007669"/>
    <property type="project" value="InterPro"/>
</dbReference>
<dbReference type="PANTHER" id="PTHR36920:SF1">
    <property type="entry name" value="OUTER MEMBRANE PROTEIN W"/>
    <property type="match status" value="1"/>
</dbReference>
<dbReference type="EMBL" id="ACYS02000017">
    <property type="protein sequence ID" value="EGJ69418.1"/>
    <property type="molecule type" value="Genomic_DNA"/>
</dbReference>
<dbReference type="AlphaFoldDB" id="A0A828SX37"/>